<evidence type="ECO:0000313" key="6">
    <source>
        <dbReference type="EMBL" id="KRK14950.1"/>
    </source>
</evidence>
<dbReference type="FunFam" id="3.90.1150.10:FF:000033">
    <property type="entry name" value="Cystathionine gamma-synthase"/>
    <property type="match status" value="1"/>
</dbReference>
<dbReference type="GO" id="GO:0030170">
    <property type="term" value="F:pyridoxal phosphate binding"/>
    <property type="evidence" value="ECO:0007669"/>
    <property type="project" value="InterPro"/>
</dbReference>
<name>A0A0R1EZM6_9LACO</name>
<dbReference type="InterPro" id="IPR015421">
    <property type="entry name" value="PyrdxlP-dep_Trfase_major"/>
</dbReference>
<evidence type="ECO:0000256" key="3">
    <source>
        <dbReference type="ARBA" id="ARBA00022898"/>
    </source>
</evidence>
<dbReference type="Proteomes" id="UP000051181">
    <property type="component" value="Unassembled WGS sequence"/>
</dbReference>
<dbReference type="InterPro" id="IPR015424">
    <property type="entry name" value="PyrdxlP-dep_Trfase"/>
</dbReference>
<dbReference type="Pfam" id="PF01053">
    <property type="entry name" value="Cys_Met_Meta_PP"/>
    <property type="match status" value="1"/>
</dbReference>
<dbReference type="FunFam" id="3.40.640.10:FF:000009">
    <property type="entry name" value="Cystathionine gamma-synthase homolog"/>
    <property type="match status" value="1"/>
</dbReference>
<comment type="cofactor">
    <cofactor evidence="1 5">
        <name>pyridoxal 5'-phosphate</name>
        <dbReference type="ChEBI" id="CHEBI:597326"/>
    </cofactor>
</comment>
<feature type="modified residue" description="N6-(pyridoxal phosphate)lysine" evidence="4">
    <location>
        <position position="200"/>
    </location>
</feature>
<dbReference type="GO" id="GO:0005737">
    <property type="term" value="C:cytoplasm"/>
    <property type="evidence" value="ECO:0007669"/>
    <property type="project" value="TreeGrafter"/>
</dbReference>
<dbReference type="Gene3D" id="3.40.640.10">
    <property type="entry name" value="Type I PLP-dependent aspartate aminotransferase-like (Major domain)"/>
    <property type="match status" value="1"/>
</dbReference>
<dbReference type="InterPro" id="IPR015422">
    <property type="entry name" value="PyrdxlP-dep_Trfase_small"/>
</dbReference>
<dbReference type="CDD" id="cd00614">
    <property type="entry name" value="CGS_like"/>
    <property type="match status" value="1"/>
</dbReference>
<dbReference type="GO" id="GO:0003962">
    <property type="term" value="F:cystathionine gamma-synthase activity"/>
    <property type="evidence" value="ECO:0007669"/>
    <property type="project" value="TreeGrafter"/>
</dbReference>
<dbReference type="GO" id="GO:0019346">
    <property type="term" value="P:transsulfuration"/>
    <property type="evidence" value="ECO:0007669"/>
    <property type="project" value="InterPro"/>
</dbReference>
<evidence type="ECO:0000313" key="7">
    <source>
        <dbReference type="Proteomes" id="UP000051181"/>
    </source>
</evidence>
<dbReference type="PATRIC" id="fig|913848.6.peg.2067"/>
<dbReference type="SUPFAM" id="SSF53383">
    <property type="entry name" value="PLP-dependent transferases"/>
    <property type="match status" value="1"/>
</dbReference>
<dbReference type="eggNOG" id="COG0626">
    <property type="taxonomic scope" value="Bacteria"/>
</dbReference>
<protein>
    <submittedName>
        <fullName evidence="6">Cystathionine beta-lyase cystathionine gamma-lyase</fullName>
    </submittedName>
</protein>
<evidence type="ECO:0000256" key="5">
    <source>
        <dbReference type="RuleBase" id="RU362118"/>
    </source>
</evidence>
<sequence length="384" mass="41303">MEEFNMKFDTTLIHGGVSEDKDTGAVSVPIYQSSTFHQHVLGGEPKWEYARTGNPTRNAVEQLIADLEGGVAGFAFASGSAAIHAVLSLFSQGDHLVVGNDVYGGTFRLLNQVMVRQGLTFTAVDTRDLDAVAAAIQDNTKALYLETPTNPLLHVSDLKALSSLAKKHDLLTIVDNTFATPYNQRPLELGADIVVHSASKYLGGHSDLVAGLAVTNNTDLAERIGFLQNAIGAILGPQDSWLLQRGIKTLGVRMRAHEANTQAVFHYLEKQTKVAKIYYPGQPGTEDYATAKAQMDGFGGMISFELQAGLDAKTFVESLKLVALAESLGSLESLIEVPAVMTHGSIPREIRLANGIQDELIRLSVGLEDITDLIADLDQAFAAL</sequence>
<dbReference type="GO" id="GO:0009086">
    <property type="term" value="P:methionine biosynthetic process"/>
    <property type="evidence" value="ECO:0007669"/>
    <property type="project" value="UniProtKB-ARBA"/>
</dbReference>
<dbReference type="PIRSF" id="PIRSF001434">
    <property type="entry name" value="CGS"/>
    <property type="match status" value="1"/>
</dbReference>
<gene>
    <name evidence="6" type="ORF">FD22_GL002025</name>
</gene>
<evidence type="ECO:0000256" key="2">
    <source>
        <dbReference type="ARBA" id="ARBA00009077"/>
    </source>
</evidence>
<dbReference type="InterPro" id="IPR000277">
    <property type="entry name" value="Cys/Met-Metab_PyrdxlP-dep_enz"/>
</dbReference>
<comment type="similarity">
    <text evidence="2 5">Belongs to the trans-sulfuration enzymes family.</text>
</comment>
<dbReference type="EMBL" id="AZCN01000061">
    <property type="protein sequence ID" value="KRK14950.1"/>
    <property type="molecule type" value="Genomic_DNA"/>
</dbReference>
<dbReference type="AlphaFoldDB" id="A0A0R1EZM6"/>
<dbReference type="Gene3D" id="3.90.1150.10">
    <property type="entry name" value="Aspartate Aminotransferase, domain 1"/>
    <property type="match status" value="1"/>
</dbReference>
<comment type="caution">
    <text evidence="6">The sequence shown here is derived from an EMBL/GenBank/DDBJ whole genome shotgun (WGS) entry which is preliminary data.</text>
</comment>
<dbReference type="PANTHER" id="PTHR11808:SF15">
    <property type="entry name" value="CYSTATHIONINE GAMMA-LYASE"/>
    <property type="match status" value="1"/>
</dbReference>
<reference evidence="6 7" key="1">
    <citation type="journal article" date="2015" name="Genome Announc.">
        <title>Expanding the biotechnology potential of lactobacilli through comparative genomics of 213 strains and associated genera.</title>
        <authorList>
            <person name="Sun Z."/>
            <person name="Harris H.M."/>
            <person name="McCann A."/>
            <person name="Guo C."/>
            <person name="Argimon S."/>
            <person name="Zhang W."/>
            <person name="Yang X."/>
            <person name="Jeffery I.B."/>
            <person name="Cooney J.C."/>
            <person name="Kagawa T.F."/>
            <person name="Liu W."/>
            <person name="Song Y."/>
            <person name="Salvetti E."/>
            <person name="Wrobel A."/>
            <person name="Rasinkangas P."/>
            <person name="Parkhill J."/>
            <person name="Rea M.C."/>
            <person name="O'Sullivan O."/>
            <person name="Ritari J."/>
            <person name="Douillard F.P."/>
            <person name="Paul Ross R."/>
            <person name="Yang R."/>
            <person name="Briner A.E."/>
            <person name="Felis G.E."/>
            <person name="de Vos W.M."/>
            <person name="Barrangou R."/>
            <person name="Klaenhammer T.R."/>
            <person name="Caufield P.W."/>
            <person name="Cui Y."/>
            <person name="Zhang H."/>
            <person name="O'Toole P.W."/>
        </authorList>
    </citation>
    <scope>NUCLEOTIDE SEQUENCE [LARGE SCALE GENOMIC DNA]</scope>
    <source>
        <strain evidence="6 7">DSM 20001</strain>
    </source>
</reference>
<dbReference type="PANTHER" id="PTHR11808">
    <property type="entry name" value="TRANS-SULFURATION ENZYME FAMILY MEMBER"/>
    <property type="match status" value="1"/>
</dbReference>
<dbReference type="GO" id="GO:0004123">
    <property type="term" value="F:cystathionine gamma-lyase activity"/>
    <property type="evidence" value="ECO:0007669"/>
    <property type="project" value="TreeGrafter"/>
</dbReference>
<organism evidence="6 7">
    <name type="scientific">Loigolactobacillus coryniformis subsp. coryniformis KCTC 3167 = DSM 20001</name>
    <dbReference type="NCBI Taxonomy" id="913848"/>
    <lineage>
        <taxon>Bacteria</taxon>
        <taxon>Bacillati</taxon>
        <taxon>Bacillota</taxon>
        <taxon>Bacilli</taxon>
        <taxon>Lactobacillales</taxon>
        <taxon>Lactobacillaceae</taxon>
        <taxon>Loigolactobacillus</taxon>
    </lineage>
</organism>
<evidence type="ECO:0000256" key="1">
    <source>
        <dbReference type="ARBA" id="ARBA00001933"/>
    </source>
</evidence>
<accession>A0A0R1EZM6</accession>
<dbReference type="GO" id="GO:0019343">
    <property type="term" value="P:cysteine biosynthetic process via cystathionine"/>
    <property type="evidence" value="ECO:0007669"/>
    <property type="project" value="TreeGrafter"/>
</dbReference>
<proteinExistence type="inferred from homology"/>
<evidence type="ECO:0000256" key="4">
    <source>
        <dbReference type="PIRSR" id="PIRSR001434-2"/>
    </source>
</evidence>
<keyword evidence="3 4" id="KW-0663">Pyridoxal phosphate</keyword>
<keyword evidence="6" id="KW-0456">Lyase</keyword>